<sequence>MNTKLTIEQSLEKAILFQKSGMINKAKVIYEDILNENETNFKACFELGNCYEKIKDYNKALFYFKKASKVNSKCYVCHLNMSKIYEKLSKFEFSLFHLDRVVIICPDFYDVLFLIAQCYRKMKNESKMIEYLNKTLSKLPKHPGANHLLASINKEIISEFSSEYAEDLFDRYAGHFEEHLVSSLKYQVPFIIKEKLKLLNLSNESKVLDLGCGTGLLGKTIIKQFSNIVGVDISTNMIEETRKKDIYSKLYIKDISDFLSQNTEKFDLIIAADVFIYIGNIETIFNYVEKCISSDGYFIFTVELSLETNIKDFQLAKSGRFSHDISYIVALCKNIGFEIVEKEEIILREENKIGQKGVIFILKKLVKFDTNYDT</sequence>
<dbReference type="EMBL" id="PDKK01000004">
    <property type="protein sequence ID" value="RXK06296.1"/>
    <property type="molecule type" value="Genomic_DNA"/>
</dbReference>
<keyword evidence="8" id="KW-1185">Reference proteome</keyword>
<dbReference type="Proteomes" id="UP000289758">
    <property type="component" value="Unassembled WGS sequence"/>
</dbReference>
<evidence type="ECO:0000256" key="3">
    <source>
        <dbReference type="ARBA" id="ARBA00023157"/>
    </source>
</evidence>
<proteinExistence type="predicted"/>
<organism evidence="7 8">
    <name type="scientific">Halarcobacter ebronensis</name>
    <dbReference type="NCBI Taxonomy" id="1462615"/>
    <lineage>
        <taxon>Bacteria</taxon>
        <taxon>Pseudomonadati</taxon>
        <taxon>Campylobacterota</taxon>
        <taxon>Epsilonproteobacteria</taxon>
        <taxon>Campylobacterales</taxon>
        <taxon>Arcobacteraceae</taxon>
        <taxon>Halarcobacter</taxon>
    </lineage>
</organism>
<evidence type="ECO:0000256" key="1">
    <source>
        <dbReference type="ARBA" id="ARBA00001526"/>
    </source>
</evidence>
<dbReference type="InterPro" id="IPR025714">
    <property type="entry name" value="Methyltranfer_dom"/>
</dbReference>
<dbReference type="InterPro" id="IPR011990">
    <property type="entry name" value="TPR-like_helical_dom_sf"/>
</dbReference>
<dbReference type="CDD" id="cd02440">
    <property type="entry name" value="AdoMet_MTases"/>
    <property type="match status" value="1"/>
</dbReference>
<comment type="caution">
    <text evidence="7">The sequence shown here is derived from an EMBL/GenBank/DDBJ whole genome shotgun (WGS) entry which is preliminary data.</text>
</comment>
<gene>
    <name evidence="7" type="ORF">CRV07_06245</name>
</gene>
<dbReference type="PROSITE" id="PS50005">
    <property type="entry name" value="TPR"/>
    <property type="match status" value="1"/>
</dbReference>
<protein>
    <recommendedName>
        <fullName evidence="2">beta-lactamase</fullName>
        <ecNumber evidence="2">3.5.2.6</ecNumber>
    </recommendedName>
</protein>
<dbReference type="InterPro" id="IPR029063">
    <property type="entry name" value="SAM-dependent_MTases_sf"/>
</dbReference>
<evidence type="ECO:0000313" key="8">
    <source>
        <dbReference type="Proteomes" id="UP000289758"/>
    </source>
</evidence>
<feature type="domain" description="Methyltransferase" evidence="6">
    <location>
        <begin position="203"/>
        <end position="304"/>
    </location>
</feature>
<evidence type="ECO:0000256" key="5">
    <source>
        <dbReference type="PROSITE-ProRule" id="PRU00339"/>
    </source>
</evidence>
<evidence type="ECO:0000256" key="4">
    <source>
        <dbReference type="ARBA" id="ARBA00023251"/>
    </source>
</evidence>
<dbReference type="SMART" id="SM00671">
    <property type="entry name" value="SEL1"/>
    <property type="match status" value="1"/>
</dbReference>
<evidence type="ECO:0000313" key="7">
    <source>
        <dbReference type="EMBL" id="RXK06296.1"/>
    </source>
</evidence>
<keyword evidence="4" id="KW-0046">Antibiotic resistance</keyword>
<reference evidence="7 8" key="1">
    <citation type="submission" date="2017-10" db="EMBL/GenBank/DDBJ databases">
        <title>Genomics of the genus Arcobacter.</title>
        <authorList>
            <person name="Perez-Cataluna A."/>
            <person name="Figueras M.J."/>
        </authorList>
    </citation>
    <scope>NUCLEOTIDE SEQUENCE [LARGE SCALE GENOMIC DNA]</scope>
    <source>
        <strain evidence="7 8">CECT 8441</strain>
    </source>
</reference>
<dbReference type="AlphaFoldDB" id="A0A4Q1AY01"/>
<dbReference type="OrthoDB" id="9791837at2"/>
<dbReference type="SUPFAM" id="SSF53335">
    <property type="entry name" value="S-adenosyl-L-methionine-dependent methyltransferases"/>
    <property type="match status" value="1"/>
</dbReference>
<keyword evidence="3" id="KW-1015">Disulfide bond</keyword>
<dbReference type="Gene3D" id="1.25.40.10">
    <property type="entry name" value="Tetratricopeptide repeat domain"/>
    <property type="match status" value="1"/>
</dbReference>
<dbReference type="GO" id="GO:0046677">
    <property type="term" value="P:response to antibiotic"/>
    <property type="evidence" value="ECO:0007669"/>
    <property type="project" value="UniProtKB-KW"/>
</dbReference>
<dbReference type="EC" id="3.5.2.6" evidence="2"/>
<dbReference type="Gene3D" id="3.40.50.150">
    <property type="entry name" value="Vaccinia Virus protein VP39"/>
    <property type="match status" value="1"/>
</dbReference>
<comment type="catalytic activity">
    <reaction evidence="1">
        <text>a beta-lactam + H2O = a substituted beta-amino acid</text>
        <dbReference type="Rhea" id="RHEA:20401"/>
        <dbReference type="ChEBI" id="CHEBI:15377"/>
        <dbReference type="ChEBI" id="CHEBI:35627"/>
        <dbReference type="ChEBI" id="CHEBI:140347"/>
        <dbReference type="EC" id="3.5.2.6"/>
    </reaction>
</comment>
<dbReference type="InterPro" id="IPR006597">
    <property type="entry name" value="Sel1-like"/>
</dbReference>
<dbReference type="SMART" id="SM00028">
    <property type="entry name" value="TPR"/>
    <property type="match status" value="4"/>
</dbReference>
<dbReference type="GO" id="GO:0008800">
    <property type="term" value="F:beta-lactamase activity"/>
    <property type="evidence" value="ECO:0007669"/>
    <property type="project" value="UniProtKB-EC"/>
</dbReference>
<dbReference type="PANTHER" id="PTHR43861">
    <property type="entry name" value="TRANS-ACONITATE 2-METHYLTRANSFERASE-RELATED"/>
    <property type="match status" value="1"/>
</dbReference>
<dbReference type="Pfam" id="PF13174">
    <property type="entry name" value="TPR_6"/>
    <property type="match status" value="1"/>
</dbReference>
<keyword evidence="5" id="KW-0802">TPR repeat</keyword>
<dbReference type="Pfam" id="PF00515">
    <property type="entry name" value="TPR_1"/>
    <property type="match status" value="1"/>
</dbReference>
<dbReference type="Pfam" id="PF13847">
    <property type="entry name" value="Methyltransf_31"/>
    <property type="match status" value="1"/>
</dbReference>
<feature type="repeat" description="TPR" evidence="5">
    <location>
        <begin position="41"/>
        <end position="74"/>
    </location>
</feature>
<name>A0A4Q1AY01_9BACT</name>
<dbReference type="RefSeq" id="WP_129086892.1">
    <property type="nucleotide sequence ID" value="NZ_CP053836.1"/>
</dbReference>
<accession>A0A4Q1AY01</accession>
<evidence type="ECO:0000256" key="2">
    <source>
        <dbReference type="ARBA" id="ARBA00012865"/>
    </source>
</evidence>
<evidence type="ECO:0000259" key="6">
    <source>
        <dbReference type="Pfam" id="PF13847"/>
    </source>
</evidence>
<dbReference type="InterPro" id="IPR019734">
    <property type="entry name" value="TPR_rpt"/>
</dbReference>
<dbReference type="SUPFAM" id="SSF48452">
    <property type="entry name" value="TPR-like"/>
    <property type="match status" value="1"/>
</dbReference>